<organism evidence="6 7">
    <name type="scientific">Rhododendron griersonianum</name>
    <dbReference type="NCBI Taxonomy" id="479676"/>
    <lineage>
        <taxon>Eukaryota</taxon>
        <taxon>Viridiplantae</taxon>
        <taxon>Streptophyta</taxon>
        <taxon>Embryophyta</taxon>
        <taxon>Tracheophyta</taxon>
        <taxon>Spermatophyta</taxon>
        <taxon>Magnoliopsida</taxon>
        <taxon>eudicotyledons</taxon>
        <taxon>Gunneridae</taxon>
        <taxon>Pentapetalae</taxon>
        <taxon>asterids</taxon>
        <taxon>Ericales</taxon>
        <taxon>Ericaceae</taxon>
        <taxon>Ericoideae</taxon>
        <taxon>Rhodoreae</taxon>
        <taxon>Rhododendron</taxon>
    </lineage>
</organism>
<dbReference type="InterPro" id="IPR044636">
    <property type="entry name" value="RADIALIS-like"/>
</dbReference>
<dbReference type="EMBL" id="JACTNZ010000013">
    <property type="protein sequence ID" value="KAG5515155.1"/>
    <property type="molecule type" value="Genomic_DNA"/>
</dbReference>
<feature type="domain" description="Myb-like" evidence="5">
    <location>
        <begin position="3"/>
        <end position="57"/>
    </location>
</feature>
<keyword evidence="7" id="KW-1185">Reference proteome</keyword>
<keyword evidence="3" id="KW-0804">Transcription</keyword>
<dbReference type="AlphaFoldDB" id="A0AAV6HN45"/>
<evidence type="ECO:0000313" key="6">
    <source>
        <dbReference type="EMBL" id="KAG5515155.1"/>
    </source>
</evidence>
<dbReference type="GO" id="GO:0005634">
    <property type="term" value="C:nucleus"/>
    <property type="evidence" value="ECO:0007669"/>
    <property type="project" value="UniProtKB-SubCell"/>
</dbReference>
<gene>
    <name evidence="6" type="ORF">RHGRI_036257</name>
</gene>
<comment type="caution">
    <text evidence="6">The sequence shown here is derived from an EMBL/GenBank/DDBJ whole genome shotgun (WGS) entry which is preliminary data.</text>
</comment>
<dbReference type="Proteomes" id="UP000823749">
    <property type="component" value="Chromosome 13"/>
</dbReference>
<comment type="subcellular location">
    <subcellularLocation>
        <location evidence="1">Nucleus</location>
    </subcellularLocation>
</comment>
<dbReference type="CDD" id="cd00167">
    <property type="entry name" value="SANT"/>
    <property type="match status" value="1"/>
</dbReference>
<evidence type="ECO:0000256" key="3">
    <source>
        <dbReference type="ARBA" id="ARBA00023163"/>
    </source>
</evidence>
<dbReference type="PANTHER" id="PTHR43952">
    <property type="entry name" value="MYB FAMILY TRANSCRIPTION FACTOR-RELATED"/>
    <property type="match status" value="1"/>
</dbReference>
<dbReference type="InterPro" id="IPR009057">
    <property type="entry name" value="Homeodomain-like_sf"/>
</dbReference>
<proteinExistence type="predicted"/>
<dbReference type="GO" id="GO:0009908">
    <property type="term" value="P:flower development"/>
    <property type="evidence" value="ECO:0007669"/>
    <property type="project" value="UniProtKB-ARBA"/>
</dbReference>
<dbReference type="PROSITE" id="PS50090">
    <property type="entry name" value="MYB_LIKE"/>
    <property type="match status" value="1"/>
</dbReference>
<dbReference type="FunFam" id="1.10.10.60:FF:000154">
    <property type="entry name" value="Transcription factor SRM1"/>
    <property type="match status" value="1"/>
</dbReference>
<keyword evidence="2" id="KW-0805">Transcription regulation</keyword>
<dbReference type="GO" id="GO:0048262">
    <property type="term" value="P:determination of dorsal/ventral asymmetry"/>
    <property type="evidence" value="ECO:0007669"/>
    <property type="project" value="UniProtKB-ARBA"/>
</dbReference>
<dbReference type="Gene3D" id="1.10.10.60">
    <property type="entry name" value="Homeodomain-like"/>
    <property type="match status" value="1"/>
</dbReference>
<dbReference type="Pfam" id="PF23082">
    <property type="entry name" value="Myb_DNA-binding_2"/>
    <property type="match status" value="1"/>
</dbReference>
<name>A0AAV6HN45_9ERIC</name>
<evidence type="ECO:0000256" key="1">
    <source>
        <dbReference type="ARBA" id="ARBA00004123"/>
    </source>
</evidence>
<dbReference type="GO" id="GO:0003700">
    <property type="term" value="F:DNA-binding transcription factor activity"/>
    <property type="evidence" value="ECO:0007669"/>
    <property type="project" value="InterPro"/>
</dbReference>
<sequence length="75" mass="8735">MTEESRSSTRWTRAENKALERALAVYDRDTPDRWQKVAAMIPGKMARDVMKLYKELEDEVSSIEAGYVGFNSWVY</sequence>
<evidence type="ECO:0000256" key="2">
    <source>
        <dbReference type="ARBA" id="ARBA00023015"/>
    </source>
</evidence>
<evidence type="ECO:0000313" key="7">
    <source>
        <dbReference type="Proteomes" id="UP000823749"/>
    </source>
</evidence>
<keyword evidence="4" id="KW-0539">Nucleus</keyword>
<evidence type="ECO:0000256" key="4">
    <source>
        <dbReference type="ARBA" id="ARBA00023242"/>
    </source>
</evidence>
<accession>A0AAV6HN45</accession>
<protein>
    <recommendedName>
        <fullName evidence="5">Myb-like domain-containing protein</fullName>
    </recommendedName>
</protein>
<dbReference type="SMART" id="SM00717">
    <property type="entry name" value="SANT"/>
    <property type="match status" value="1"/>
</dbReference>
<reference evidence="6 7" key="1">
    <citation type="submission" date="2020-08" db="EMBL/GenBank/DDBJ databases">
        <title>Plant Genome Project.</title>
        <authorList>
            <person name="Zhang R.-G."/>
        </authorList>
    </citation>
    <scope>NUCLEOTIDE SEQUENCE [LARGE SCALE GENOMIC DNA]</scope>
    <source>
        <strain evidence="6">WSP0</strain>
        <tissue evidence="6">Leaf</tissue>
    </source>
</reference>
<dbReference type="InterPro" id="IPR001005">
    <property type="entry name" value="SANT/Myb"/>
</dbReference>
<dbReference type="PANTHER" id="PTHR43952:SF75">
    <property type="entry name" value="PROTEIN RADIALIS-LIKE 6"/>
    <property type="match status" value="1"/>
</dbReference>
<evidence type="ECO:0000259" key="5">
    <source>
        <dbReference type="PROSITE" id="PS50090"/>
    </source>
</evidence>
<dbReference type="SUPFAM" id="SSF46689">
    <property type="entry name" value="Homeodomain-like"/>
    <property type="match status" value="1"/>
</dbReference>